<dbReference type="InterPro" id="IPR035587">
    <property type="entry name" value="DUS-like_FMN-bd"/>
</dbReference>
<evidence type="ECO:0000313" key="7">
    <source>
        <dbReference type="EMBL" id="SFM72552.1"/>
    </source>
</evidence>
<dbReference type="InterPro" id="IPR004652">
    <property type="entry name" value="DusB-like"/>
</dbReference>
<evidence type="ECO:0000259" key="6">
    <source>
        <dbReference type="Pfam" id="PF01207"/>
    </source>
</evidence>
<dbReference type="InterPro" id="IPR018517">
    <property type="entry name" value="tRNA_hU_synthase_CS"/>
</dbReference>
<protein>
    <submittedName>
        <fullName evidence="7">Putative TIM-barrel protein, nifR3 family</fullName>
    </submittedName>
</protein>
<dbReference type="InterPro" id="IPR001269">
    <property type="entry name" value="DUS_fam"/>
</dbReference>
<gene>
    <name evidence="7" type="ORF">SAMN04488696_2230</name>
</gene>
<dbReference type="GO" id="GO:0017150">
    <property type="term" value="F:tRNA dihydrouridine synthase activity"/>
    <property type="evidence" value="ECO:0007669"/>
    <property type="project" value="InterPro"/>
</dbReference>
<dbReference type="Pfam" id="PF01207">
    <property type="entry name" value="Dus"/>
    <property type="match status" value="1"/>
</dbReference>
<keyword evidence="4" id="KW-0819">tRNA processing</keyword>
<keyword evidence="5" id="KW-0560">Oxidoreductase</keyword>
<organism evidence="7 8">
    <name type="scientific">Methanolobus profundi</name>
    <dbReference type="NCBI Taxonomy" id="487685"/>
    <lineage>
        <taxon>Archaea</taxon>
        <taxon>Methanobacteriati</taxon>
        <taxon>Methanobacteriota</taxon>
        <taxon>Stenosarchaea group</taxon>
        <taxon>Methanomicrobia</taxon>
        <taxon>Methanosarcinales</taxon>
        <taxon>Methanosarcinaceae</taxon>
        <taxon>Methanolobus</taxon>
    </lineage>
</organism>
<evidence type="ECO:0000256" key="1">
    <source>
        <dbReference type="ARBA" id="ARBA00001917"/>
    </source>
</evidence>
<dbReference type="SUPFAM" id="SSF51395">
    <property type="entry name" value="FMN-linked oxidoreductases"/>
    <property type="match status" value="1"/>
</dbReference>
<dbReference type="InterPro" id="IPR013785">
    <property type="entry name" value="Aldolase_TIM"/>
</dbReference>
<dbReference type="RefSeq" id="WP_091936873.1">
    <property type="nucleotide sequence ID" value="NZ_FOUJ01000004.1"/>
</dbReference>
<dbReference type="AlphaFoldDB" id="A0A1I4T747"/>
<dbReference type="NCBIfam" id="TIGR00737">
    <property type="entry name" value="nifR3_yhdG"/>
    <property type="match status" value="1"/>
</dbReference>
<feature type="domain" description="DUS-like FMN-binding" evidence="6">
    <location>
        <begin position="13"/>
        <end position="312"/>
    </location>
</feature>
<sequence>MKIADLKIPGNILLAPMANVTNLPFRLMCKRYGASITYSEMISADAVIYENEKTLSRGMSCEDERPLGIQIFGNSPEIMTKAALRIEEIYQPEIIDINFGCPARLLTKDGCGSALLRSPELIHEIVKELSDDLSTPVTAKIRILEDMEKTLEIAHLIESAGASAITVHGRTRQQQYSGKANHDYVRRIKQELSIPVIANGDVVDEISAKQILEYTECDGIMIGRAAMGNPFLFKRISHFLETGEMLEYNKCSQRITDLREYFRLLEEYDLMHTVHIKAQAQWFTRGMRNGRHIRRSISESDTIEDILQSLDEMCKHAD</sequence>
<proteinExistence type="predicted"/>
<keyword evidence="3" id="KW-0288">FMN</keyword>
<accession>A0A1I4T747</accession>
<evidence type="ECO:0000313" key="8">
    <source>
        <dbReference type="Proteomes" id="UP000198535"/>
    </source>
</evidence>
<dbReference type="CDD" id="cd02801">
    <property type="entry name" value="DUS_like_FMN"/>
    <property type="match status" value="1"/>
</dbReference>
<evidence type="ECO:0000256" key="5">
    <source>
        <dbReference type="ARBA" id="ARBA00023002"/>
    </source>
</evidence>
<name>A0A1I4T747_9EURY</name>
<reference evidence="8" key="1">
    <citation type="submission" date="2016-10" db="EMBL/GenBank/DDBJ databases">
        <authorList>
            <person name="Varghese N."/>
            <person name="Submissions S."/>
        </authorList>
    </citation>
    <scope>NUCLEOTIDE SEQUENCE [LARGE SCALE GENOMIC DNA]</scope>
    <source>
        <strain evidence="8">Mob M</strain>
    </source>
</reference>
<keyword evidence="8" id="KW-1185">Reference proteome</keyword>
<dbReference type="PROSITE" id="PS01136">
    <property type="entry name" value="UPF0034"/>
    <property type="match status" value="1"/>
</dbReference>
<evidence type="ECO:0000256" key="2">
    <source>
        <dbReference type="ARBA" id="ARBA00022630"/>
    </source>
</evidence>
<keyword evidence="2" id="KW-0285">Flavoprotein</keyword>
<evidence type="ECO:0000256" key="4">
    <source>
        <dbReference type="ARBA" id="ARBA00022694"/>
    </source>
</evidence>
<dbReference type="EMBL" id="FOUJ01000004">
    <property type="protein sequence ID" value="SFM72552.1"/>
    <property type="molecule type" value="Genomic_DNA"/>
</dbReference>
<dbReference type="PIRSF" id="PIRSF006621">
    <property type="entry name" value="Dus"/>
    <property type="match status" value="1"/>
</dbReference>
<dbReference type="PANTHER" id="PTHR11082:SF25">
    <property type="entry name" value="DUS-LIKE FMN-BINDING DOMAIN-CONTAINING PROTEIN"/>
    <property type="match status" value="1"/>
</dbReference>
<comment type="cofactor">
    <cofactor evidence="1">
        <name>FMN</name>
        <dbReference type="ChEBI" id="CHEBI:58210"/>
    </cofactor>
</comment>
<dbReference type="STRING" id="487685.SAMN04488696_2230"/>
<dbReference type="GO" id="GO:0050660">
    <property type="term" value="F:flavin adenine dinucleotide binding"/>
    <property type="evidence" value="ECO:0007669"/>
    <property type="project" value="InterPro"/>
</dbReference>
<dbReference type="Proteomes" id="UP000198535">
    <property type="component" value="Unassembled WGS sequence"/>
</dbReference>
<dbReference type="OrthoDB" id="131706at2157"/>
<evidence type="ECO:0000256" key="3">
    <source>
        <dbReference type="ARBA" id="ARBA00022643"/>
    </source>
</evidence>
<dbReference type="Gene3D" id="3.20.20.70">
    <property type="entry name" value="Aldolase class I"/>
    <property type="match status" value="1"/>
</dbReference>
<dbReference type="PANTHER" id="PTHR11082">
    <property type="entry name" value="TRNA-DIHYDROURIDINE SYNTHASE"/>
    <property type="match status" value="1"/>
</dbReference>